<accession>A0A368XA54</accession>
<reference evidence="2 3" key="1">
    <citation type="submission" date="2018-07" db="EMBL/GenBank/DDBJ databases">
        <title>Genomic Encyclopedia of Type Strains, Phase IV (KMG-IV): sequencing the most valuable type-strain genomes for metagenomic binning, comparative biology and taxonomic classification.</title>
        <authorList>
            <person name="Goeker M."/>
        </authorList>
    </citation>
    <scope>NUCLEOTIDE SEQUENCE [LARGE SCALE GENOMIC DNA]</scope>
    <source>
        <strain evidence="2 3">DSM 27696</strain>
    </source>
</reference>
<keyword evidence="1" id="KW-0472">Membrane</keyword>
<feature type="transmembrane region" description="Helical" evidence="1">
    <location>
        <begin position="12"/>
        <end position="29"/>
    </location>
</feature>
<keyword evidence="1" id="KW-0812">Transmembrane</keyword>
<dbReference type="EMBL" id="QPJJ01000015">
    <property type="protein sequence ID" value="RCW63888.1"/>
    <property type="molecule type" value="Genomic_DNA"/>
</dbReference>
<dbReference type="AlphaFoldDB" id="A0A368XA54"/>
<evidence type="ECO:0000313" key="2">
    <source>
        <dbReference type="EMBL" id="RCW63888.1"/>
    </source>
</evidence>
<dbReference type="OrthoDB" id="2427691at2"/>
<protein>
    <submittedName>
        <fullName evidence="2">Uncharacterized protein</fullName>
    </submittedName>
</protein>
<evidence type="ECO:0000313" key="3">
    <source>
        <dbReference type="Proteomes" id="UP000252585"/>
    </source>
</evidence>
<sequence>MEFNIGNGVSIVLPPLPITIISIVIIILLVRWSKELETRRFTIFFYFLISTYIAPIYSQSTEKGVFELWLPIGFILILIYMYGNKKYHPSKIKASVLGFCLALYQLILKYFG</sequence>
<gene>
    <name evidence="2" type="ORF">DFR57_11513</name>
</gene>
<keyword evidence="1" id="KW-1133">Transmembrane helix</keyword>
<comment type="caution">
    <text evidence="2">The sequence shown here is derived from an EMBL/GenBank/DDBJ whole genome shotgun (WGS) entry which is preliminary data.</text>
</comment>
<evidence type="ECO:0000256" key="1">
    <source>
        <dbReference type="SAM" id="Phobius"/>
    </source>
</evidence>
<keyword evidence="3" id="KW-1185">Reference proteome</keyword>
<feature type="transmembrane region" description="Helical" evidence="1">
    <location>
        <begin position="64"/>
        <end position="82"/>
    </location>
</feature>
<proteinExistence type="predicted"/>
<feature type="transmembrane region" description="Helical" evidence="1">
    <location>
        <begin position="41"/>
        <end position="58"/>
    </location>
</feature>
<organism evidence="2 3">
    <name type="scientific">Saliterribacillus persicus</name>
    <dbReference type="NCBI Taxonomy" id="930114"/>
    <lineage>
        <taxon>Bacteria</taxon>
        <taxon>Bacillati</taxon>
        <taxon>Bacillota</taxon>
        <taxon>Bacilli</taxon>
        <taxon>Bacillales</taxon>
        <taxon>Bacillaceae</taxon>
        <taxon>Saliterribacillus</taxon>
    </lineage>
</organism>
<dbReference type="RefSeq" id="WP_114354030.1">
    <property type="nucleotide sequence ID" value="NZ_QPJJ01000015.1"/>
</dbReference>
<dbReference type="Proteomes" id="UP000252585">
    <property type="component" value="Unassembled WGS sequence"/>
</dbReference>
<name>A0A368XA54_9BACI</name>